<dbReference type="Pfam" id="PF12921">
    <property type="entry name" value="ATP13"/>
    <property type="match status" value="1"/>
</dbReference>
<protein>
    <recommendedName>
        <fullName evidence="5">ATPase expression protein 2, mitochondrial</fullName>
    </recommendedName>
</protein>
<evidence type="ECO:0000313" key="8">
    <source>
        <dbReference type="EMBL" id="KAF6071136.1"/>
    </source>
</evidence>
<comment type="subcellular location">
    <subcellularLocation>
        <location evidence="2">Mitochondrion</location>
    </subcellularLocation>
</comment>
<keyword evidence="7" id="KW-0496">Mitochondrion</keyword>
<dbReference type="Proteomes" id="UP000536275">
    <property type="component" value="Unassembled WGS sequence"/>
</dbReference>
<name>A0A8H6C191_CANAX</name>
<evidence type="ECO:0000256" key="5">
    <source>
        <dbReference type="ARBA" id="ARBA00019258"/>
    </source>
</evidence>
<dbReference type="AlphaFoldDB" id="A0A8H6C191"/>
<keyword evidence="6" id="KW-0809">Transit peptide</keyword>
<comment type="similarity">
    <text evidence="3">Belongs to the AEP2 family.</text>
</comment>
<evidence type="ECO:0000256" key="3">
    <source>
        <dbReference type="ARBA" id="ARBA00009790"/>
    </source>
</evidence>
<evidence type="ECO:0000256" key="7">
    <source>
        <dbReference type="ARBA" id="ARBA00023128"/>
    </source>
</evidence>
<dbReference type="InterPro" id="IPR024319">
    <property type="entry name" value="ATPase_expression_mit"/>
</dbReference>
<comment type="function">
    <text evidence="1">Required for translation of the mitochondrial OLI1 transcript coding for the mitochondrial ATP synthase subunit 9.</text>
</comment>
<evidence type="ECO:0000256" key="4">
    <source>
        <dbReference type="ARBA" id="ARBA00011657"/>
    </source>
</evidence>
<evidence type="ECO:0000256" key="1">
    <source>
        <dbReference type="ARBA" id="ARBA00002412"/>
    </source>
</evidence>
<evidence type="ECO:0000256" key="6">
    <source>
        <dbReference type="ARBA" id="ARBA00022946"/>
    </source>
</evidence>
<accession>A0A8H6C191</accession>
<gene>
    <name evidence="8" type="ORF">FOB64_001546</name>
</gene>
<proteinExistence type="inferred from homology"/>
<dbReference type="GO" id="GO:0005739">
    <property type="term" value="C:mitochondrion"/>
    <property type="evidence" value="ECO:0007669"/>
    <property type="project" value="UniProtKB-SubCell"/>
</dbReference>
<evidence type="ECO:0000313" key="9">
    <source>
        <dbReference type="Proteomes" id="UP000536275"/>
    </source>
</evidence>
<evidence type="ECO:0000256" key="2">
    <source>
        <dbReference type="ARBA" id="ARBA00004173"/>
    </source>
</evidence>
<reference evidence="8 9" key="1">
    <citation type="submission" date="2020-03" db="EMBL/GenBank/DDBJ databases">
        <title>FDA dAtabase for Regulatory Grade micrObial Sequences (FDA-ARGOS): Supporting development and validation of Infectious Disease Dx tests.</title>
        <authorList>
            <person name="Campos J."/>
            <person name="Goldberg B."/>
            <person name="Tallon L."/>
            <person name="Sadzewicz L."/>
            <person name="Vavikolanu K."/>
            <person name="Mehta A."/>
            <person name="Aluvathingal J."/>
            <person name="Nadendla S."/>
            <person name="Nandy P."/>
            <person name="Geyer C."/>
            <person name="Yan Y."/>
            <person name="Sichtig H."/>
        </authorList>
    </citation>
    <scope>NUCLEOTIDE SEQUENCE [LARGE SCALE GENOMIC DNA]</scope>
    <source>
        <strain evidence="8 9">FDAARGOS_656</strain>
    </source>
</reference>
<organism evidence="8 9">
    <name type="scientific">Candida albicans</name>
    <name type="common">Yeast</name>
    <dbReference type="NCBI Taxonomy" id="5476"/>
    <lineage>
        <taxon>Eukaryota</taxon>
        <taxon>Fungi</taxon>
        <taxon>Dikarya</taxon>
        <taxon>Ascomycota</taxon>
        <taxon>Saccharomycotina</taxon>
        <taxon>Pichiomycetes</taxon>
        <taxon>Debaryomycetaceae</taxon>
        <taxon>Candida/Lodderomyces clade</taxon>
        <taxon>Candida</taxon>
    </lineage>
</organism>
<sequence length="654" mass="76649">MSGIFRANKHVITLSKSLRSYSSIAVGVEDISSQHTNSTESVVVASTTTKSSTTPNSSTIQQILKNLPSAKLTESYRLSSVLLSDIHSSNNSRDDQIRQELVLLRDQRDYPNLIKILEVWSSKDIKGMMKVLGHETVSNYLGEIISFGHLSIFRHYNLTPILNSIKVHSSSRSKRKFTPHDITKSIRNIYSNILYDTNKSREHIYDREKRKDIYASGNLTGSKLSVSDFENLIRLELSNFKVDLASRWFKLFRKYQGGDESYKSKMTPELWKLVFRMEAGGDNKLWIIKPTELSNISYNPMYRRGYIGQHVNFSIQDIQDSSVWSDLDLEFHGCIVQHFGYNGKIDILKKYVETIWGINSKGQLSGTKLSKFDRLYPDLKFLSSLFVSLAYNGEFYYAIKYVNNFQKIYDEMDNTQLANKNFWERVFHWANISTSFTEENALKYFLKQSNYIGEGVESLTLQELTNDVDFDYEGYLQFLNKLKVERCDIFNQIWQIIHQEEENFGFSNYIYKLYLNFLKEHIIPTEVETEQKYYDYLSILLKKYQLYHVDAKSFTKRGNLGFFPTNDIDKSIRVLYTDALRALIDYKGEQLKIGHIEPLINEWSLDNEMRLELEDWVANDRIKYYKEKLETRREQFMNNLRSDDNDNDSFLDLM</sequence>
<dbReference type="EMBL" id="JABWAD010000021">
    <property type="protein sequence ID" value="KAF6071136.1"/>
    <property type="molecule type" value="Genomic_DNA"/>
</dbReference>
<comment type="caution">
    <text evidence="8">The sequence shown here is derived from an EMBL/GenBank/DDBJ whole genome shotgun (WGS) entry which is preliminary data.</text>
</comment>
<comment type="subunit">
    <text evidence="4">Binds to the 5'UTR of the OLI1 mRNA.</text>
</comment>